<dbReference type="InterPro" id="IPR047735">
    <property type="entry name" value="GrdX-like"/>
</dbReference>
<reference evidence="1" key="1">
    <citation type="submission" date="2022-12" db="EMBL/GenBank/DDBJ databases">
        <title>Reference genome sequencing for broad-spectrum identification of bacterial and archaeal isolates by mass spectrometry.</title>
        <authorList>
            <person name="Sekiguchi Y."/>
            <person name="Tourlousse D.M."/>
        </authorList>
    </citation>
    <scope>NUCLEOTIDE SEQUENCE</scope>
    <source>
        <strain evidence="1">10succ1</strain>
    </source>
</reference>
<proteinExistence type="predicted"/>
<keyword evidence="2" id="KW-1185">Reference proteome</keyword>
<dbReference type="EMBL" id="BSDY01000010">
    <property type="protein sequence ID" value="GLI56856.1"/>
    <property type="molecule type" value="Genomic_DNA"/>
</dbReference>
<organism evidence="1 2">
    <name type="scientific">Propionigenium maris DSM 9537</name>
    <dbReference type="NCBI Taxonomy" id="1123000"/>
    <lineage>
        <taxon>Bacteria</taxon>
        <taxon>Fusobacteriati</taxon>
        <taxon>Fusobacteriota</taxon>
        <taxon>Fusobacteriia</taxon>
        <taxon>Fusobacteriales</taxon>
        <taxon>Fusobacteriaceae</taxon>
        <taxon>Propionigenium</taxon>
    </lineage>
</organism>
<comment type="caution">
    <text evidence="1">The sequence shown here is derived from an EMBL/GenBank/DDBJ whole genome shotgun (WGS) entry which is preliminary data.</text>
</comment>
<gene>
    <name evidence="1" type="primary">grdX</name>
    <name evidence="1" type="ORF">PM10SUCC1_23700</name>
</gene>
<name>A0A9W6GNC0_9FUSO</name>
<dbReference type="NCBIfam" id="NF038093">
    <property type="entry name" value="GrdX"/>
    <property type="match status" value="1"/>
</dbReference>
<accession>A0A9W6GNC0</accession>
<protein>
    <submittedName>
        <fullName evidence="1">GrdX protein</fullName>
    </submittedName>
</protein>
<evidence type="ECO:0000313" key="2">
    <source>
        <dbReference type="Proteomes" id="UP001144471"/>
    </source>
</evidence>
<sequence>MKVMIITNNSNVAKDFAENNQMEYLEEKTYLDVLYLARDLIHKNHTLLTHPLSGSIKPNETPFKSLALSLEAKEFDMQSLEIIENAIATTEKLLNDCKVREWPERIINDFKLIDYNLISSGIESINQFN</sequence>
<dbReference type="AlphaFoldDB" id="A0A9W6GNC0"/>
<dbReference type="Proteomes" id="UP001144471">
    <property type="component" value="Unassembled WGS sequence"/>
</dbReference>
<evidence type="ECO:0000313" key="1">
    <source>
        <dbReference type="EMBL" id="GLI56856.1"/>
    </source>
</evidence>